<protein>
    <submittedName>
        <fullName evidence="3">Glutathione transferase</fullName>
        <ecNumber evidence="3">2.5.1.18</ecNumber>
    </submittedName>
</protein>
<organism evidence="3 4">
    <name type="scientific">Malassezia psittaci</name>
    <dbReference type="NCBI Taxonomy" id="1821823"/>
    <lineage>
        <taxon>Eukaryota</taxon>
        <taxon>Fungi</taxon>
        <taxon>Dikarya</taxon>
        <taxon>Basidiomycota</taxon>
        <taxon>Ustilaginomycotina</taxon>
        <taxon>Malasseziomycetes</taxon>
        <taxon>Malasseziales</taxon>
        <taxon>Malasseziaceae</taxon>
        <taxon>Malassezia</taxon>
    </lineage>
</organism>
<sequence length="214" mass="24347">MLEELQVPYEIKYYQRTSQQLAPKELREVHPLGKSPILTDTDRNEVIAESGAIIDYVLKYYGKGQGLPKKDQEDADNFWKQFAEASFMTTVTLELVTTLVPRQSPFYIRPLMNVIMGQLRQRFSGPDMERKIAFSADALEKQSKDGRAWIVGGDSNGGPTAADYQMLFPFEALTGGLKDNYTIPESIQNWVDWVHARPAYQRALEKGGPYDLNF</sequence>
<evidence type="ECO:0000313" key="4">
    <source>
        <dbReference type="Proteomes" id="UP001214628"/>
    </source>
</evidence>
<dbReference type="Gene3D" id="1.20.1050.10">
    <property type="match status" value="1"/>
</dbReference>
<name>A0AAF0FAB2_9BASI</name>
<dbReference type="SFLD" id="SFLDS00019">
    <property type="entry name" value="Glutathione_Transferase_(cytos"/>
    <property type="match status" value="1"/>
</dbReference>
<comment type="similarity">
    <text evidence="1">Belongs to the GST superfamily.</text>
</comment>
<dbReference type="PANTHER" id="PTHR44051:SF9">
    <property type="entry name" value="GLUTATHIONE S-TRANSFERASE 1"/>
    <property type="match status" value="1"/>
</dbReference>
<dbReference type="EMBL" id="CP118377">
    <property type="protein sequence ID" value="WFD43622.1"/>
    <property type="molecule type" value="Genomic_DNA"/>
</dbReference>
<dbReference type="Gene3D" id="3.40.30.10">
    <property type="entry name" value="Glutaredoxin"/>
    <property type="match status" value="1"/>
</dbReference>
<feature type="domain" description="GST N-terminal" evidence="2">
    <location>
        <begin position="1"/>
        <end position="65"/>
    </location>
</feature>
<evidence type="ECO:0000259" key="2">
    <source>
        <dbReference type="PROSITE" id="PS50404"/>
    </source>
</evidence>
<dbReference type="Pfam" id="PF13409">
    <property type="entry name" value="GST_N_2"/>
    <property type="match status" value="1"/>
</dbReference>
<dbReference type="Proteomes" id="UP001214628">
    <property type="component" value="Chromosome 3"/>
</dbReference>
<dbReference type="SUPFAM" id="SSF52833">
    <property type="entry name" value="Thioredoxin-like"/>
    <property type="match status" value="1"/>
</dbReference>
<keyword evidence="3" id="KW-0808">Transferase</keyword>
<dbReference type="PROSITE" id="PS50404">
    <property type="entry name" value="GST_NTER"/>
    <property type="match status" value="1"/>
</dbReference>
<accession>A0AAF0FAB2</accession>
<dbReference type="AlphaFoldDB" id="A0AAF0FAB2"/>
<dbReference type="InterPro" id="IPR036282">
    <property type="entry name" value="Glutathione-S-Trfase_C_sf"/>
</dbReference>
<dbReference type="SUPFAM" id="SSF47616">
    <property type="entry name" value="GST C-terminal domain-like"/>
    <property type="match status" value="1"/>
</dbReference>
<gene>
    <name evidence="3" type="ORF">MPSI1_002285</name>
</gene>
<dbReference type="CDD" id="cd03046">
    <property type="entry name" value="GST_N_GTT1_like"/>
    <property type="match status" value="1"/>
</dbReference>
<proteinExistence type="inferred from homology"/>
<dbReference type="EC" id="2.5.1.18" evidence="3"/>
<reference evidence="3" key="1">
    <citation type="submission" date="2023-02" db="EMBL/GenBank/DDBJ databases">
        <title>Mating type loci evolution in Malassezia.</title>
        <authorList>
            <person name="Coelho M.A."/>
        </authorList>
    </citation>
    <scope>NUCLEOTIDE SEQUENCE</scope>
    <source>
        <strain evidence="3">CBS 14136</strain>
    </source>
</reference>
<dbReference type="InterPro" id="IPR040079">
    <property type="entry name" value="Glutathione_S-Trfase"/>
</dbReference>
<keyword evidence="4" id="KW-1185">Reference proteome</keyword>
<evidence type="ECO:0000256" key="1">
    <source>
        <dbReference type="ARBA" id="ARBA00007409"/>
    </source>
</evidence>
<dbReference type="InterPro" id="IPR036249">
    <property type="entry name" value="Thioredoxin-like_sf"/>
</dbReference>
<evidence type="ECO:0000313" key="3">
    <source>
        <dbReference type="EMBL" id="WFD43622.1"/>
    </source>
</evidence>
<dbReference type="GO" id="GO:0004364">
    <property type="term" value="F:glutathione transferase activity"/>
    <property type="evidence" value="ECO:0007669"/>
    <property type="project" value="UniProtKB-EC"/>
</dbReference>
<dbReference type="InterPro" id="IPR004045">
    <property type="entry name" value="Glutathione_S-Trfase_N"/>
</dbReference>
<dbReference type="PANTHER" id="PTHR44051">
    <property type="entry name" value="GLUTATHIONE S-TRANSFERASE-RELATED"/>
    <property type="match status" value="1"/>
</dbReference>